<dbReference type="Ensembl" id="ENSENLT00000032442.1">
    <property type="protein sequence ID" value="ENSENLP00000031534.1"/>
    <property type="gene ID" value="ENSENLG00000013905.1"/>
</dbReference>
<proteinExistence type="predicted"/>
<protein>
    <submittedName>
        <fullName evidence="1">Transforming growth factor, alpha</fullName>
    </submittedName>
</protein>
<reference evidence="1" key="3">
    <citation type="submission" date="2025-09" db="UniProtKB">
        <authorList>
            <consortium name="Ensembl"/>
        </authorList>
    </citation>
    <scope>IDENTIFICATION</scope>
</reference>
<evidence type="ECO:0000313" key="2">
    <source>
        <dbReference type="Proteomes" id="UP000472264"/>
    </source>
</evidence>
<evidence type="ECO:0000313" key="1">
    <source>
        <dbReference type="Ensembl" id="ENSENLP00000031534.1"/>
    </source>
</evidence>
<name>A0A665VII4_ECHNA</name>
<dbReference type="Proteomes" id="UP000472264">
    <property type="component" value="Chromosome 5"/>
</dbReference>
<dbReference type="AlphaFoldDB" id="A0A665VII4"/>
<reference evidence="1" key="2">
    <citation type="submission" date="2025-08" db="UniProtKB">
        <authorList>
            <consortium name="Ensembl"/>
        </authorList>
    </citation>
    <scope>IDENTIFICATION</scope>
</reference>
<keyword evidence="2" id="KW-1185">Reference proteome</keyword>
<reference evidence="1" key="1">
    <citation type="submission" date="2021-04" db="EMBL/GenBank/DDBJ databases">
        <authorList>
            <consortium name="Wellcome Sanger Institute Data Sharing"/>
        </authorList>
    </citation>
    <scope>NUCLEOTIDE SEQUENCE [LARGE SCALE GENOMIC DNA]</scope>
</reference>
<accession>A0A665VII4</accession>
<organism evidence="1 2">
    <name type="scientific">Echeneis naucrates</name>
    <name type="common">Live sharksucker</name>
    <dbReference type="NCBI Taxonomy" id="173247"/>
    <lineage>
        <taxon>Eukaryota</taxon>
        <taxon>Metazoa</taxon>
        <taxon>Chordata</taxon>
        <taxon>Craniata</taxon>
        <taxon>Vertebrata</taxon>
        <taxon>Euteleostomi</taxon>
        <taxon>Actinopterygii</taxon>
        <taxon>Neopterygii</taxon>
        <taxon>Teleostei</taxon>
        <taxon>Neoteleostei</taxon>
        <taxon>Acanthomorphata</taxon>
        <taxon>Carangaria</taxon>
        <taxon>Carangiformes</taxon>
        <taxon>Echeneidae</taxon>
        <taxon>Echeneis</taxon>
    </lineage>
</organism>
<sequence>MFSTLTNGSGIKPDTVIQGMNSVFLCILEFVAAAVRSHFDDCPDSHRHFCFHGTFNTWLNIYTNLACSVTTMTTFYIHYNRLSPRCWCCVSSDVF</sequence>